<gene>
    <name evidence="1" type="ORF">SVUK_LOCUS5621</name>
</gene>
<accession>A0A3P7IRZ6</accession>
<keyword evidence="2" id="KW-1185">Reference proteome</keyword>
<organism evidence="1 2">
    <name type="scientific">Strongylus vulgaris</name>
    <name type="common">Blood worm</name>
    <dbReference type="NCBI Taxonomy" id="40348"/>
    <lineage>
        <taxon>Eukaryota</taxon>
        <taxon>Metazoa</taxon>
        <taxon>Ecdysozoa</taxon>
        <taxon>Nematoda</taxon>
        <taxon>Chromadorea</taxon>
        <taxon>Rhabditida</taxon>
        <taxon>Rhabditina</taxon>
        <taxon>Rhabditomorpha</taxon>
        <taxon>Strongyloidea</taxon>
        <taxon>Strongylidae</taxon>
        <taxon>Strongylus</taxon>
    </lineage>
</organism>
<evidence type="ECO:0000313" key="2">
    <source>
        <dbReference type="Proteomes" id="UP000270094"/>
    </source>
</evidence>
<proteinExistence type="predicted"/>
<protein>
    <submittedName>
        <fullName evidence="1">Uncharacterized protein</fullName>
    </submittedName>
</protein>
<evidence type="ECO:0000313" key="1">
    <source>
        <dbReference type="EMBL" id="VDM70623.1"/>
    </source>
</evidence>
<dbReference type="Proteomes" id="UP000270094">
    <property type="component" value="Unassembled WGS sequence"/>
</dbReference>
<sequence length="76" mass="9095">MFEEPEIQRRLDIVYVDITVLLSRSEDCQQKLEFLKKEVRNPEDPRRTHEESIKLFYETQTVMTKSQRNLAVGEPL</sequence>
<dbReference type="OrthoDB" id="10518185at2759"/>
<dbReference type="EMBL" id="UYYB01016924">
    <property type="protein sequence ID" value="VDM70623.1"/>
    <property type="molecule type" value="Genomic_DNA"/>
</dbReference>
<dbReference type="AlphaFoldDB" id="A0A3P7IRZ6"/>
<name>A0A3P7IRZ6_STRVU</name>
<reference evidence="1 2" key="1">
    <citation type="submission" date="2018-11" db="EMBL/GenBank/DDBJ databases">
        <authorList>
            <consortium name="Pathogen Informatics"/>
        </authorList>
    </citation>
    <scope>NUCLEOTIDE SEQUENCE [LARGE SCALE GENOMIC DNA]</scope>
</reference>